<dbReference type="Pfam" id="PF02581">
    <property type="entry name" value="TMP-TENI"/>
    <property type="match status" value="1"/>
</dbReference>
<dbReference type="InterPro" id="IPR022998">
    <property type="entry name" value="ThiamineP_synth_TenI"/>
</dbReference>
<dbReference type="Proteomes" id="UP001242010">
    <property type="component" value="Chromosome"/>
</dbReference>
<dbReference type="CDD" id="cd00564">
    <property type="entry name" value="TMP_TenI"/>
    <property type="match status" value="1"/>
</dbReference>
<name>A0ABN6V3A6_9BACT</name>
<dbReference type="RefSeq" id="WP_286354276.1">
    <property type="nucleotide sequence ID" value="NZ_AP027079.1"/>
</dbReference>
<dbReference type="Gene3D" id="3.20.20.70">
    <property type="entry name" value="Aldolase class I"/>
    <property type="match status" value="1"/>
</dbReference>
<accession>A0ABN6V3A6</accession>
<protein>
    <recommendedName>
        <fullName evidence="1">Thiamine phosphate synthase/TenI domain-containing protein</fullName>
    </recommendedName>
</protein>
<keyword evidence="3" id="KW-1185">Reference proteome</keyword>
<dbReference type="SUPFAM" id="SSF51391">
    <property type="entry name" value="Thiamin phosphate synthase"/>
    <property type="match status" value="1"/>
</dbReference>
<evidence type="ECO:0000313" key="3">
    <source>
        <dbReference type="Proteomes" id="UP001242010"/>
    </source>
</evidence>
<gene>
    <name evidence="2" type="ORF">GETHOR_26610</name>
</gene>
<dbReference type="InterPro" id="IPR036206">
    <property type="entry name" value="ThiamineP_synth_sf"/>
</dbReference>
<feature type="domain" description="Thiamine phosphate synthase/TenI" evidence="1">
    <location>
        <begin position="18"/>
        <end position="171"/>
    </location>
</feature>
<proteinExistence type="predicted"/>
<dbReference type="InterPro" id="IPR013785">
    <property type="entry name" value="Aldolase_TIM"/>
</dbReference>
<dbReference type="EMBL" id="AP027079">
    <property type="protein sequence ID" value="BDU70560.1"/>
    <property type="molecule type" value="Genomic_DNA"/>
</dbReference>
<evidence type="ECO:0000259" key="1">
    <source>
        <dbReference type="Pfam" id="PF02581"/>
    </source>
</evidence>
<evidence type="ECO:0000313" key="2">
    <source>
        <dbReference type="EMBL" id="BDU70560.1"/>
    </source>
</evidence>
<organism evidence="2 3">
    <name type="scientific">Geothrix oryzae</name>
    <dbReference type="NCBI Taxonomy" id="2927975"/>
    <lineage>
        <taxon>Bacteria</taxon>
        <taxon>Pseudomonadati</taxon>
        <taxon>Acidobacteriota</taxon>
        <taxon>Holophagae</taxon>
        <taxon>Holophagales</taxon>
        <taxon>Holophagaceae</taxon>
        <taxon>Geothrix</taxon>
    </lineage>
</organism>
<sequence>MILLAITPGLGFDRNRWSAVLRSGVDAFLIREKQLEARALLDAARWCQDEAPGVELWVAGRLDVALAAGCGLHAPEAYPGAHPEVEPGLVPLSRPLHHEDQWDARRGSDQLLVSPIFPSPGKGEPWGPERLHRFLDPLPPGGPRLLALGGVDPRNAPALSHPRLVGLAAIRPFWEGEPARAVARFRER</sequence>
<reference evidence="3" key="1">
    <citation type="journal article" date="2023" name="Int. J. Syst. Evol. Microbiol.">
        <title>Mesoterricola silvestris gen. nov., sp. nov., Mesoterricola sediminis sp. nov., Geothrix oryzae sp. nov., Geothrix edaphica sp. nov., Geothrix rubra sp. nov., and Geothrix limicola sp. nov., six novel members of Acidobacteriota isolated from soils.</title>
        <authorList>
            <person name="Itoh H."/>
            <person name="Sugisawa Y."/>
            <person name="Mise K."/>
            <person name="Xu Z."/>
            <person name="Kuniyasu M."/>
            <person name="Ushijima N."/>
            <person name="Kawano K."/>
            <person name="Kobayashi E."/>
            <person name="Shiratori Y."/>
            <person name="Masuda Y."/>
            <person name="Senoo K."/>
        </authorList>
    </citation>
    <scope>NUCLEOTIDE SEQUENCE [LARGE SCALE GENOMIC DNA]</scope>
    <source>
        <strain evidence="3">Red222</strain>
    </source>
</reference>